<dbReference type="Gramene" id="OB03G30980.1">
    <property type="protein sequence ID" value="OB03G30980.1"/>
    <property type="gene ID" value="OB03G30980"/>
</dbReference>
<reference evidence="2" key="2">
    <citation type="submission" date="2013-04" db="UniProtKB">
        <authorList>
            <consortium name="EnsemblPlants"/>
        </authorList>
    </citation>
    <scope>IDENTIFICATION</scope>
</reference>
<evidence type="ECO:0000256" key="1">
    <source>
        <dbReference type="SAM" id="SignalP"/>
    </source>
</evidence>
<name>J3LPX2_ORYBR</name>
<feature type="chain" id="PRO_5003772591" evidence="1">
    <location>
        <begin position="29"/>
        <end position="53"/>
    </location>
</feature>
<feature type="signal peptide" evidence="1">
    <location>
        <begin position="1"/>
        <end position="28"/>
    </location>
</feature>
<protein>
    <submittedName>
        <fullName evidence="2">Uncharacterized protein</fullName>
    </submittedName>
</protein>
<sequence>MAKTSLPTLAQLLLVLLVLLAFASGILGRGLGEDCTNNPYQSKCAPIKPDCCH</sequence>
<accession>J3LPX2</accession>
<evidence type="ECO:0000313" key="2">
    <source>
        <dbReference type="EnsemblPlants" id="OB03G30980.1"/>
    </source>
</evidence>
<dbReference type="HOGENOM" id="CLU_3071902_0_0_1"/>
<keyword evidence="1" id="KW-0732">Signal</keyword>
<dbReference type="EnsemblPlants" id="OB03G30980.1">
    <property type="protein sequence ID" value="OB03G30980.1"/>
    <property type="gene ID" value="OB03G30980"/>
</dbReference>
<reference evidence="2" key="1">
    <citation type="journal article" date="2013" name="Nat. Commun.">
        <title>Whole-genome sequencing of Oryza brachyantha reveals mechanisms underlying Oryza genome evolution.</title>
        <authorList>
            <person name="Chen J."/>
            <person name="Huang Q."/>
            <person name="Gao D."/>
            <person name="Wang J."/>
            <person name="Lang Y."/>
            <person name="Liu T."/>
            <person name="Li B."/>
            <person name="Bai Z."/>
            <person name="Luis Goicoechea J."/>
            <person name="Liang C."/>
            <person name="Chen C."/>
            <person name="Zhang W."/>
            <person name="Sun S."/>
            <person name="Liao Y."/>
            <person name="Zhang X."/>
            <person name="Yang L."/>
            <person name="Song C."/>
            <person name="Wang M."/>
            <person name="Shi J."/>
            <person name="Liu G."/>
            <person name="Liu J."/>
            <person name="Zhou H."/>
            <person name="Zhou W."/>
            <person name="Yu Q."/>
            <person name="An N."/>
            <person name="Chen Y."/>
            <person name="Cai Q."/>
            <person name="Wang B."/>
            <person name="Liu B."/>
            <person name="Min J."/>
            <person name="Huang Y."/>
            <person name="Wu H."/>
            <person name="Li Z."/>
            <person name="Zhang Y."/>
            <person name="Yin Y."/>
            <person name="Song W."/>
            <person name="Jiang J."/>
            <person name="Jackson S.A."/>
            <person name="Wing R.A."/>
            <person name="Wang J."/>
            <person name="Chen M."/>
        </authorList>
    </citation>
    <scope>NUCLEOTIDE SEQUENCE [LARGE SCALE GENOMIC DNA]</scope>
    <source>
        <strain evidence="2">cv. IRGC 101232</strain>
    </source>
</reference>
<evidence type="ECO:0000313" key="3">
    <source>
        <dbReference type="Proteomes" id="UP000006038"/>
    </source>
</evidence>
<organism evidence="2">
    <name type="scientific">Oryza brachyantha</name>
    <name type="common">malo sina</name>
    <dbReference type="NCBI Taxonomy" id="4533"/>
    <lineage>
        <taxon>Eukaryota</taxon>
        <taxon>Viridiplantae</taxon>
        <taxon>Streptophyta</taxon>
        <taxon>Embryophyta</taxon>
        <taxon>Tracheophyta</taxon>
        <taxon>Spermatophyta</taxon>
        <taxon>Magnoliopsida</taxon>
        <taxon>Liliopsida</taxon>
        <taxon>Poales</taxon>
        <taxon>Poaceae</taxon>
        <taxon>BOP clade</taxon>
        <taxon>Oryzoideae</taxon>
        <taxon>Oryzeae</taxon>
        <taxon>Oryzinae</taxon>
        <taxon>Oryza</taxon>
    </lineage>
</organism>
<dbReference type="Proteomes" id="UP000006038">
    <property type="component" value="Chromosome 3"/>
</dbReference>
<dbReference type="AlphaFoldDB" id="J3LPX2"/>
<keyword evidence="3" id="KW-1185">Reference proteome</keyword>
<proteinExistence type="predicted"/>